<sequence>MKTNISAEQALQVAKTYHKQYKIPGIIVNDINKSVVFYESIMDIDGFAWVVLSKLDSDGFEGNDHFSLVISDRKSTVEYVLDHNGMSHAYHLDNYYDSMTDEEFEAYLKDDSDV</sequence>
<keyword evidence="2" id="KW-1185">Reference proteome</keyword>
<dbReference type="EMBL" id="JBHUEH010000019">
    <property type="protein sequence ID" value="MFD1886814.1"/>
    <property type="molecule type" value="Genomic_DNA"/>
</dbReference>
<proteinExistence type="predicted"/>
<dbReference type="Proteomes" id="UP001597233">
    <property type="component" value="Unassembled WGS sequence"/>
</dbReference>
<organism evidence="1 2">
    <name type="scientific">Paenibacillus wenxiniae</name>
    <dbReference type="NCBI Taxonomy" id="1636843"/>
    <lineage>
        <taxon>Bacteria</taxon>
        <taxon>Bacillati</taxon>
        <taxon>Bacillota</taxon>
        <taxon>Bacilli</taxon>
        <taxon>Bacillales</taxon>
        <taxon>Paenibacillaceae</taxon>
        <taxon>Paenibacillus</taxon>
    </lineage>
</organism>
<dbReference type="RefSeq" id="WP_347326098.1">
    <property type="nucleotide sequence ID" value="NZ_JBCGUH010000009.1"/>
</dbReference>
<accession>A0ABW4RM45</accession>
<comment type="caution">
    <text evidence="1">The sequence shown here is derived from an EMBL/GenBank/DDBJ whole genome shotgun (WGS) entry which is preliminary data.</text>
</comment>
<reference evidence="2" key="1">
    <citation type="journal article" date="2019" name="Int. J. Syst. Evol. Microbiol.">
        <title>The Global Catalogue of Microorganisms (GCM) 10K type strain sequencing project: providing services to taxonomists for standard genome sequencing and annotation.</title>
        <authorList>
            <consortium name="The Broad Institute Genomics Platform"/>
            <consortium name="The Broad Institute Genome Sequencing Center for Infectious Disease"/>
            <person name="Wu L."/>
            <person name="Ma J."/>
        </authorList>
    </citation>
    <scope>NUCLEOTIDE SEQUENCE [LARGE SCALE GENOMIC DNA]</scope>
    <source>
        <strain evidence="2">CCUG 54950</strain>
    </source>
</reference>
<protein>
    <submittedName>
        <fullName evidence="1">Uncharacterized protein</fullName>
    </submittedName>
</protein>
<gene>
    <name evidence="1" type="ORF">ACFSC9_14950</name>
</gene>
<evidence type="ECO:0000313" key="2">
    <source>
        <dbReference type="Proteomes" id="UP001597233"/>
    </source>
</evidence>
<evidence type="ECO:0000313" key="1">
    <source>
        <dbReference type="EMBL" id="MFD1886814.1"/>
    </source>
</evidence>
<name>A0ABW4RM45_9BACL</name>